<keyword evidence="3" id="KW-1185">Reference proteome</keyword>
<dbReference type="Proteomes" id="UP001199206">
    <property type="component" value="Unassembled WGS sequence"/>
</dbReference>
<dbReference type="PROSITE" id="PS51257">
    <property type="entry name" value="PROKAR_LIPOPROTEIN"/>
    <property type="match status" value="1"/>
</dbReference>
<gene>
    <name evidence="2" type="ORF">LL965_22765</name>
</gene>
<feature type="chain" id="PRO_5045286236" description="Lipoprotein" evidence="1">
    <location>
        <begin position="21"/>
        <end position="141"/>
    </location>
</feature>
<organism evidence="2 3">
    <name type="scientific">Xanthomonas cassavae CFBP 4642</name>
    <dbReference type="NCBI Taxonomy" id="1219375"/>
    <lineage>
        <taxon>Bacteria</taxon>
        <taxon>Pseudomonadati</taxon>
        <taxon>Pseudomonadota</taxon>
        <taxon>Gammaproteobacteria</taxon>
        <taxon>Lysobacterales</taxon>
        <taxon>Lysobacteraceae</taxon>
        <taxon>Xanthomonas</taxon>
    </lineage>
</organism>
<comment type="caution">
    <text evidence="2">The sequence shown here is derived from an EMBL/GenBank/DDBJ whole genome shotgun (WGS) entry which is preliminary data.</text>
</comment>
<proteinExistence type="predicted"/>
<dbReference type="RefSeq" id="WP_029220225.1">
    <property type="nucleotide sequence ID" value="NZ_JAJGQJ010000159.1"/>
</dbReference>
<feature type="signal peptide" evidence="1">
    <location>
        <begin position="1"/>
        <end position="20"/>
    </location>
</feature>
<sequence length="141" mass="14926">MRVLAAATLSILFMAGCASFGRISPTQASAPNAVTGIWDLVVTDKSQTQSFSFALTDTPADTCISGNWFQAQPLSAPRGQVSRPAYQYQSGKLEILLSTELCDAYTVLIGNVSGSNFKGSHVSYGLFGSTEHGKVSGVLRQ</sequence>
<evidence type="ECO:0008006" key="4">
    <source>
        <dbReference type="Google" id="ProtNLM"/>
    </source>
</evidence>
<dbReference type="EMBL" id="JAJGQJ010000159">
    <property type="protein sequence ID" value="MCC4622713.1"/>
    <property type="molecule type" value="Genomic_DNA"/>
</dbReference>
<name>A0ABS8HKK5_9XANT</name>
<reference evidence="2 3" key="1">
    <citation type="submission" date="2021-10" db="EMBL/GenBank/DDBJ databases">
        <title>Genome sequencing of Xanthomonas strains from NCPPB.</title>
        <authorList>
            <person name="Hussein R."/>
            <person name="Harrison J."/>
            <person name="Studholme D.J."/>
            <person name="Vicente J."/>
            <person name="Grant M."/>
        </authorList>
    </citation>
    <scope>NUCLEOTIDE SEQUENCE [LARGE SCALE GENOMIC DNA]</scope>
    <source>
        <strain evidence="2 3">NCPPB 101</strain>
    </source>
</reference>
<evidence type="ECO:0000313" key="3">
    <source>
        <dbReference type="Proteomes" id="UP001199206"/>
    </source>
</evidence>
<accession>A0ABS8HKK5</accession>
<keyword evidence="1" id="KW-0732">Signal</keyword>
<protein>
    <recommendedName>
        <fullName evidence="4">Lipoprotein</fullName>
    </recommendedName>
</protein>
<evidence type="ECO:0000313" key="2">
    <source>
        <dbReference type="EMBL" id="MCC4622713.1"/>
    </source>
</evidence>
<evidence type="ECO:0000256" key="1">
    <source>
        <dbReference type="SAM" id="SignalP"/>
    </source>
</evidence>